<reference evidence="1" key="2">
    <citation type="journal article" date="2015" name="Data Brief">
        <title>Shoot transcriptome of the giant reed, Arundo donax.</title>
        <authorList>
            <person name="Barrero R.A."/>
            <person name="Guerrero F.D."/>
            <person name="Moolhuijzen P."/>
            <person name="Goolsby J.A."/>
            <person name="Tidwell J."/>
            <person name="Bellgard S.E."/>
            <person name="Bellgard M.I."/>
        </authorList>
    </citation>
    <scope>NUCLEOTIDE SEQUENCE</scope>
    <source>
        <tissue evidence="1">Shoot tissue taken approximately 20 cm above the soil surface</tissue>
    </source>
</reference>
<proteinExistence type="predicted"/>
<protein>
    <submittedName>
        <fullName evidence="1">Uncharacterized protein</fullName>
    </submittedName>
</protein>
<organism evidence="1">
    <name type="scientific">Arundo donax</name>
    <name type="common">Giant reed</name>
    <name type="synonym">Donax arundinaceus</name>
    <dbReference type="NCBI Taxonomy" id="35708"/>
    <lineage>
        <taxon>Eukaryota</taxon>
        <taxon>Viridiplantae</taxon>
        <taxon>Streptophyta</taxon>
        <taxon>Embryophyta</taxon>
        <taxon>Tracheophyta</taxon>
        <taxon>Spermatophyta</taxon>
        <taxon>Magnoliopsida</taxon>
        <taxon>Liliopsida</taxon>
        <taxon>Poales</taxon>
        <taxon>Poaceae</taxon>
        <taxon>PACMAD clade</taxon>
        <taxon>Arundinoideae</taxon>
        <taxon>Arundineae</taxon>
        <taxon>Arundo</taxon>
    </lineage>
</organism>
<accession>A0A0A9HP27</accession>
<dbReference type="AlphaFoldDB" id="A0A0A9HP27"/>
<dbReference type="EMBL" id="GBRH01163253">
    <property type="protein sequence ID" value="JAE34643.1"/>
    <property type="molecule type" value="Transcribed_RNA"/>
</dbReference>
<sequence length="42" mass="5040">MHLCQGSEFVHQKMAIVKTLTMEKEECHLLLRKQRYAPQDHM</sequence>
<name>A0A0A9HP27_ARUDO</name>
<evidence type="ECO:0000313" key="1">
    <source>
        <dbReference type="EMBL" id="JAE34643.1"/>
    </source>
</evidence>
<reference evidence="1" key="1">
    <citation type="submission" date="2014-09" db="EMBL/GenBank/DDBJ databases">
        <authorList>
            <person name="Magalhaes I.L.F."/>
            <person name="Oliveira U."/>
            <person name="Santos F.R."/>
            <person name="Vidigal T.H.D.A."/>
            <person name="Brescovit A.D."/>
            <person name="Santos A.J."/>
        </authorList>
    </citation>
    <scope>NUCLEOTIDE SEQUENCE</scope>
    <source>
        <tissue evidence="1">Shoot tissue taken approximately 20 cm above the soil surface</tissue>
    </source>
</reference>